<name>A0A157Z3L2_9BURK</name>
<sequence length="231" mass="26087">MKNDDEELTAVRSAVQESPYLPQMSWLISDQEDLPKYVAIDGSYRVVPKERLRSAGWKVTKKTLPVVQKVPDTWLDTHTGEIVTKTQARKHKIRLPELRSVSDKFIDTHIRIGDCPPKERPFVAYLLAMRNRRGGLTAGLDAVIDRWIAFAYPGLLSNHKARKRKELKGIIEKRRLMVNDLTMARDLQILNPAITKQDILEEAARVFSVLPVRGKTHSAIGISATITNGGD</sequence>
<reference evidence="1" key="1">
    <citation type="submission" date="2016-01" db="EMBL/GenBank/DDBJ databases">
        <authorList>
            <person name="Peeters C."/>
        </authorList>
    </citation>
    <scope>NUCLEOTIDE SEQUENCE [LARGE SCALE GENOMIC DNA]</scope>
    <source>
        <strain evidence="1">LMG 29318</strain>
    </source>
</reference>
<dbReference type="Proteomes" id="UP000054870">
    <property type="component" value="Unassembled WGS sequence"/>
</dbReference>
<dbReference type="RefSeq" id="WP_143746386.1">
    <property type="nucleotide sequence ID" value="NZ_FCOF02000001.1"/>
</dbReference>
<keyword evidence="2" id="KW-1185">Reference proteome</keyword>
<comment type="caution">
    <text evidence="1">The sequence shown here is derived from an EMBL/GenBank/DDBJ whole genome shotgun (WGS) entry which is preliminary data.</text>
</comment>
<gene>
    <name evidence="1" type="ORF">AWB75_00159</name>
</gene>
<accession>A0A157Z3L2</accession>
<dbReference type="OrthoDB" id="9100845at2"/>
<dbReference type="AlphaFoldDB" id="A0A157Z3L2"/>
<protein>
    <submittedName>
        <fullName evidence="1">Uncharacterized protein</fullName>
    </submittedName>
</protein>
<organism evidence="1 2">
    <name type="scientific">Caballeronia catudaia</name>
    <dbReference type="NCBI Taxonomy" id="1777136"/>
    <lineage>
        <taxon>Bacteria</taxon>
        <taxon>Pseudomonadati</taxon>
        <taxon>Pseudomonadota</taxon>
        <taxon>Betaproteobacteria</taxon>
        <taxon>Burkholderiales</taxon>
        <taxon>Burkholderiaceae</taxon>
        <taxon>Caballeronia</taxon>
    </lineage>
</organism>
<evidence type="ECO:0000313" key="1">
    <source>
        <dbReference type="EMBL" id="SAK40114.1"/>
    </source>
</evidence>
<proteinExistence type="predicted"/>
<evidence type="ECO:0000313" key="2">
    <source>
        <dbReference type="Proteomes" id="UP000054870"/>
    </source>
</evidence>
<dbReference type="EMBL" id="FCOF02000001">
    <property type="protein sequence ID" value="SAK40114.1"/>
    <property type="molecule type" value="Genomic_DNA"/>
</dbReference>